<dbReference type="Proteomes" id="UP000259636">
    <property type="component" value="Chromosome"/>
</dbReference>
<reference evidence="3 4" key="1">
    <citation type="submission" date="2018-08" db="EMBL/GenBank/DDBJ databases">
        <authorList>
            <person name="Ferrada E.E."/>
            <person name="Latorre B.A."/>
        </authorList>
    </citation>
    <scope>NUCLEOTIDE SEQUENCE [LARGE SCALE GENOMIC DNA]</scope>
    <source>
        <strain evidence="3 4">VK-A60T</strain>
    </source>
</reference>
<feature type="domain" description="DUF397" evidence="2">
    <location>
        <begin position="10"/>
        <end position="63"/>
    </location>
</feature>
<dbReference type="AlphaFoldDB" id="A0A385DCY4"/>
<protein>
    <submittedName>
        <fullName evidence="3">DUF397 domain-containing protein</fullName>
    </submittedName>
</protein>
<name>A0A385DCY4_9ACTN</name>
<evidence type="ECO:0000313" key="3">
    <source>
        <dbReference type="EMBL" id="AXQ55764.1"/>
    </source>
</evidence>
<evidence type="ECO:0000313" key="4">
    <source>
        <dbReference type="Proteomes" id="UP000259636"/>
    </source>
</evidence>
<feature type="region of interest" description="Disordered" evidence="1">
    <location>
        <begin position="1"/>
        <end position="20"/>
    </location>
</feature>
<dbReference type="InterPro" id="IPR007278">
    <property type="entry name" value="DUF397"/>
</dbReference>
<evidence type="ECO:0000259" key="2">
    <source>
        <dbReference type="Pfam" id="PF04149"/>
    </source>
</evidence>
<feature type="compositionally biased region" description="Polar residues" evidence="1">
    <location>
        <begin position="1"/>
        <end position="18"/>
    </location>
</feature>
<sequence length="69" mass="7115">MNSSLPADDAWTSSSYSQGNGGECVEWAPAHAAATGEVLVRDSKTPHAPHLTLTPESFAGLVLLAKAHG</sequence>
<organism evidence="3 4">
    <name type="scientific">Streptomyces koyangensis</name>
    <dbReference type="NCBI Taxonomy" id="188770"/>
    <lineage>
        <taxon>Bacteria</taxon>
        <taxon>Bacillati</taxon>
        <taxon>Actinomycetota</taxon>
        <taxon>Actinomycetes</taxon>
        <taxon>Kitasatosporales</taxon>
        <taxon>Streptomycetaceae</taxon>
        <taxon>Streptomyces</taxon>
        <taxon>Streptomyces aurantiacus group</taxon>
    </lineage>
</organism>
<dbReference type="KEGG" id="sky:D0C37_14880"/>
<dbReference type="Pfam" id="PF04149">
    <property type="entry name" value="DUF397"/>
    <property type="match status" value="1"/>
</dbReference>
<evidence type="ECO:0000256" key="1">
    <source>
        <dbReference type="SAM" id="MobiDB-lite"/>
    </source>
</evidence>
<proteinExistence type="predicted"/>
<dbReference type="EMBL" id="CP031742">
    <property type="protein sequence ID" value="AXQ55764.1"/>
    <property type="molecule type" value="Genomic_DNA"/>
</dbReference>
<accession>A0A385DCY4</accession>
<gene>
    <name evidence="3" type="ORF">D0C37_14880</name>
</gene>